<sequence>MAWNLDNLISEKSSRRDHVELILYNRGNLLPGKSLPAPKVQQSWHHLRERLNEIDISTKMQITYVQIDITYELHYSIKGFSVQSFQSQTFRHLKLKLRIAYVKFPNF</sequence>
<dbReference type="Gramene" id="Solyc03g115235.1.1">
    <property type="protein sequence ID" value="Solyc03g115235.1.1"/>
    <property type="gene ID" value="Solyc03g115235.1"/>
</dbReference>
<evidence type="ECO:0000313" key="2">
    <source>
        <dbReference type="Proteomes" id="UP000004994"/>
    </source>
</evidence>
<organism evidence="1">
    <name type="scientific">Solanum lycopersicum</name>
    <name type="common">Tomato</name>
    <name type="synonym">Lycopersicon esculentum</name>
    <dbReference type="NCBI Taxonomy" id="4081"/>
    <lineage>
        <taxon>Eukaryota</taxon>
        <taxon>Viridiplantae</taxon>
        <taxon>Streptophyta</taxon>
        <taxon>Embryophyta</taxon>
        <taxon>Tracheophyta</taxon>
        <taxon>Spermatophyta</taxon>
        <taxon>Magnoliopsida</taxon>
        <taxon>eudicotyledons</taxon>
        <taxon>Gunneridae</taxon>
        <taxon>Pentapetalae</taxon>
        <taxon>asterids</taxon>
        <taxon>lamiids</taxon>
        <taxon>Solanales</taxon>
        <taxon>Solanaceae</taxon>
        <taxon>Solanoideae</taxon>
        <taxon>Solaneae</taxon>
        <taxon>Solanum</taxon>
        <taxon>Solanum subgen. Lycopersicon</taxon>
    </lineage>
</organism>
<dbReference type="EnsemblPlants" id="Solyc03g115235.1.1">
    <property type="protein sequence ID" value="Solyc03g115235.1.1"/>
    <property type="gene ID" value="Solyc03g115235.1"/>
</dbReference>
<dbReference type="AlphaFoldDB" id="A0A3Q7GGM7"/>
<protein>
    <submittedName>
        <fullName evidence="1">Uncharacterized protein</fullName>
    </submittedName>
</protein>
<keyword evidence="2" id="KW-1185">Reference proteome</keyword>
<name>A0A3Q7GGM7_SOLLC</name>
<dbReference type="Proteomes" id="UP000004994">
    <property type="component" value="Chromosome 3"/>
</dbReference>
<evidence type="ECO:0000313" key="1">
    <source>
        <dbReference type="EnsemblPlants" id="Solyc03g115235.1.1"/>
    </source>
</evidence>
<proteinExistence type="predicted"/>
<dbReference type="InParanoid" id="A0A3Q7GGM7"/>
<accession>A0A3Q7GGM7</accession>
<reference evidence="1" key="1">
    <citation type="journal article" date="2012" name="Nature">
        <title>The tomato genome sequence provides insights into fleshy fruit evolution.</title>
        <authorList>
            <consortium name="Tomato Genome Consortium"/>
        </authorList>
    </citation>
    <scope>NUCLEOTIDE SEQUENCE [LARGE SCALE GENOMIC DNA]</scope>
    <source>
        <strain evidence="1">cv. Heinz 1706</strain>
    </source>
</reference>
<reference evidence="1" key="2">
    <citation type="submission" date="2019-01" db="UniProtKB">
        <authorList>
            <consortium name="EnsemblPlants"/>
        </authorList>
    </citation>
    <scope>IDENTIFICATION</scope>
    <source>
        <strain evidence="1">cv. Heinz 1706</strain>
    </source>
</reference>